<organism evidence="3 4">
    <name type="scientific">Rhodocista pekingensis</name>
    <dbReference type="NCBI Taxonomy" id="201185"/>
    <lineage>
        <taxon>Bacteria</taxon>
        <taxon>Pseudomonadati</taxon>
        <taxon>Pseudomonadota</taxon>
        <taxon>Alphaproteobacteria</taxon>
        <taxon>Rhodospirillales</taxon>
        <taxon>Azospirillaceae</taxon>
        <taxon>Rhodocista</taxon>
    </lineage>
</organism>
<keyword evidence="4" id="KW-1185">Reference proteome</keyword>
<feature type="region of interest" description="Disordered" evidence="1">
    <location>
        <begin position="1"/>
        <end position="20"/>
    </location>
</feature>
<sequence>MWSDRPADSAPVRPRLSPGVPAGGIAAVAVTLGVVAWAVLAGPGEDGSGDGGSAGREIRITAPEPPRAPRADRAERAEPPTATARVDARAITAAARRASEAAAALAVAKAEAWDGPHADVAVLDRQQDRQTGMNRVTAAAVAPAGLRLADVYGRVTIRVRSGIERTEVTMLDSRRRYDLTVRDGVFWITGPGPSDTPTELDITVPRGVPLLVNDLVGDLKVVGDLEAPARLTLRRGTLEVGGSLRSARVRVTETGTVTLGRVSDLLAVEVRGIAQVTAGQVERLAADLSGAATLQVATVGREAVLNLPGKADVRIGSLDGALRAVQSGAGSVAVATGRAEPFELASTGAGSFRFDGTAVDPAILLSGIGDVAIAAYEGTPAVSHDGPGRLNFGR</sequence>
<comment type="caution">
    <text evidence="3">The sequence shown here is derived from an EMBL/GenBank/DDBJ whole genome shotgun (WGS) entry which is preliminary data.</text>
</comment>
<evidence type="ECO:0008006" key="5">
    <source>
        <dbReference type="Google" id="ProtNLM"/>
    </source>
</evidence>
<feature type="transmembrane region" description="Helical" evidence="2">
    <location>
        <begin position="20"/>
        <end position="40"/>
    </location>
</feature>
<proteinExistence type="predicted"/>
<dbReference type="RefSeq" id="WP_377356898.1">
    <property type="nucleotide sequence ID" value="NZ_JBHTCM010000005.1"/>
</dbReference>
<dbReference type="Proteomes" id="UP001596456">
    <property type="component" value="Unassembled WGS sequence"/>
</dbReference>
<name>A0ABW2KU15_9PROT</name>
<reference evidence="4" key="1">
    <citation type="journal article" date="2019" name="Int. J. Syst. Evol. Microbiol.">
        <title>The Global Catalogue of Microorganisms (GCM) 10K type strain sequencing project: providing services to taxonomists for standard genome sequencing and annotation.</title>
        <authorList>
            <consortium name="The Broad Institute Genomics Platform"/>
            <consortium name="The Broad Institute Genome Sequencing Center for Infectious Disease"/>
            <person name="Wu L."/>
            <person name="Ma J."/>
        </authorList>
    </citation>
    <scope>NUCLEOTIDE SEQUENCE [LARGE SCALE GENOMIC DNA]</scope>
    <source>
        <strain evidence="4">CGMCC 1.16275</strain>
    </source>
</reference>
<keyword evidence="2" id="KW-1133">Transmembrane helix</keyword>
<gene>
    <name evidence="3" type="ORF">ACFQPS_04820</name>
</gene>
<evidence type="ECO:0000256" key="2">
    <source>
        <dbReference type="SAM" id="Phobius"/>
    </source>
</evidence>
<feature type="compositionally biased region" description="Gly residues" evidence="1">
    <location>
        <begin position="44"/>
        <end position="54"/>
    </location>
</feature>
<keyword evidence="2" id="KW-0472">Membrane</keyword>
<protein>
    <recommendedName>
        <fullName evidence="5">Auto-transporter adhesin head GIN domain-containing protein</fullName>
    </recommendedName>
</protein>
<evidence type="ECO:0000256" key="1">
    <source>
        <dbReference type="SAM" id="MobiDB-lite"/>
    </source>
</evidence>
<accession>A0ABW2KU15</accession>
<dbReference type="Gene3D" id="2.160.20.120">
    <property type="match status" value="1"/>
</dbReference>
<dbReference type="EMBL" id="JBHTCM010000005">
    <property type="protein sequence ID" value="MFC7332475.1"/>
    <property type="molecule type" value="Genomic_DNA"/>
</dbReference>
<keyword evidence="2" id="KW-0812">Transmembrane</keyword>
<evidence type="ECO:0000313" key="4">
    <source>
        <dbReference type="Proteomes" id="UP001596456"/>
    </source>
</evidence>
<evidence type="ECO:0000313" key="3">
    <source>
        <dbReference type="EMBL" id="MFC7332475.1"/>
    </source>
</evidence>
<feature type="region of interest" description="Disordered" evidence="1">
    <location>
        <begin position="44"/>
        <end position="83"/>
    </location>
</feature>
<feature type="compositionally biased region" description="Basic and acidic residues" evidence="1">
    <location>
        <begin position="67"/>
        <end position="78"/>
    </location>
</feature>